<feature type="compositionally biased region" description="Basic and acidic residues" evidence="1">
    <location>
        <begin position="122"/>
        <end position="133"/>
    </location>
</feature>
<accession>A0A1I8A3A4</accession>
<protein>
    <submittedName>
        <fullName evidence="3">SCP domain-containing protein</fullName>
    </submittedName>
</protein>
<dbReference type="AlphaFoldDB" id="A0A1I8A3A4"/>
<reference evidence="3" key="1">
    <citation type="submission" date="2016-11" db="UniProtKB">
        <authorList>
            <consortium name="WormBaseParasite"/>
        </authorList>
    </citation>
    <scope>IDENTIFICATION</scope>
</reference>
<feature type="compositionally biased region" description="Basic and acidic residues" evidence="1">
    <location>
        <begin position="14"/>
        <end position="23"/>
    </location>
</feature>
<proteinExistence type="predicted"/>
<dbReference type="Proteomes" id="UP000095287">
    <property type="component" value="Unplaced"/>
</dbReference>
<evidence type="ECO:0000313" key="2">
    <source>
        <dbReference type="Proteomes" id="UP000095287"/>
    </source>
</evidence>
<evidence type="ECO:0000313" key="3">
    <source>
        <dbReference type="WBParaSite" id="L893_g32577.t1"/>
    </source>
</evidence>
<sequence>MPPSWFPLQKHCLGESEKSESGRNKAAGHPSRRRIYPNDSSEIQLQLVDTTLRGDDNHKVYKRRKQQAAMYVRGERTVVGWTAEWLDVGGRWLLSPLERPSPRCVKYNCTRVQTGFAAARPPNERRRNSDDARGSGGGAENQYETTSAEPLFGLDDVQATVASGIVATQAQKAARRISLRSMGLLLLELQNNKGGDGGSWNWKAGMFKTADGLWGGEVHKKYMAKPEGQLLEAAMISRIIAPRASGQGKARLISDFRNVRPLFGRRGSYSGACQMYANRNTLLNMCTVLAHRINDISDMGGPRLIIPNGLCKPAAAAERSPNPSAIFVSIILVRNVHHKPLERSSGLQAGGGGDAAD</sequence>
<feature type="region of interest" description="Disordered" evidence="1">
    <location>
        <begin position="116"/>
        <end position="143"/>
    </location>
</feature>
<dbReference type="WBParaSite" id="L893_g32577.t1">
    <property type="protein sequence ID" value="L893_g32577.t1"/>
    <property type="gene ID" value="L893_g32577"/>
</dbReference>
<evidence type="ECO:0000256" key="1">
    <source>
        <dbReference type="SAM" id="MobiDB-lite"/>
    </source>
</evidence>
<feature type="region of interest" description="Disordered" evidence="1">
    <location>
        <begin position="14"/>
        <end position="36"/>
    </location>
</feature>
<organism evidence="2 3">
    <name type="scientific">Steinernema glaseri</name>
    <dbReference type="NCBI Taxonomy" id="37863"/>
    <lineage>
        <taxon>Eukaryota</taxon>
        <taxon>Metazoa</taxon>
        <taxon>Ecdysozoa</taxon>
        <taxon>Nematoda</taxon>
        <taxon>Chromadorea</taxon>
        <taxon>Rhabditida</taxon>
        <taxon>Tylenchina</taxon>
        <taxon>Panagrolaimomorpha</taxon>
        <taxon>Strongyloidoidea</taxon>
        <taxon>Steinernematidae</taxon>
        <taxon>Steinernema</taxon>
    </lineage>
</organism>
<keyword evidence="2" id="KW-1185">Reference proteome</keyword>
<name>A0A1I8A3A4_9BILA</name>